<evidence type="ECO:0000256" key="7">
    <source>
        <dbReference type="ARBA" id="ARBA00022803"/>
    </source>
</evidence>
<feature type="repeat" description="PPR" evidence="10">
    <location>
        <begin position="304"/>
        <end position="338"/>
    </location>
</feature>
<evidence type="ECO:0000256" key="8">
    <source>
        <dbReference type="ARBA" id="ARBA00023211"/>
    </source>
</evidence>
<evidence type="ECO:0000256" key="10">
    <source>
        <dbReference type="PROSITE-ProRule" id="PRU00708"/>
    </source>
</evidence>
<dbReference type="Pfam" id="PF01535">
    <property type="entry name" value="PPR"/>
    <property type="match status" value="2"/>
</dbReference>
<dbReference type="Pfam" id="PF13041">
    <property type="entry name" value="PPR_2"/>
    <property type="match status" value="3"/>
</dbReference>
<feature type="repeat" description="PPR" evidence="10">
    <location>
        <begin position="199"/>
        <end position="233"/>
    </location>
</feature>
<feature type="repeat" description="PPR" evidence="10">
    <location>
        <begin position="375"/>
        <end position="409"/>
    </location>
</feature>
<comment type="caution">
    <text evidence="12">The sequence shown here is derived from an EMBL/GenBank/DDBJ whole genome shotgun (WGS) entry which is preliminary data.</text>
</comment>
<keyword evidence="7 9" id="KW-0802">TPR repeat</keyword>
<dbReference type="NCBIfam" id="TIGR00756">
    <property type="entry name" value="PPR"/>
    <property type="match status" value="6"/>
</dbReference>
<dbReference type="SMART" id="SM00028">
    <property type="entry name" value="TPR"/>
    <property type="match status" value="2"/>
</dbReference>
<dbReference type="PROSITE" id="PS50005">
    <property type="entry name" value="TPR"/>
    <property type="match status" value="1"/>
</dbReference>
<evidence type="ECO:0000256" key="3">
    <source>
        <dbReference type="ARBA" id="ARBA00013081"/>
    </source>
</evidence>
<feature type="domain" description="Serine/threonine specific protein phosphatases" evidence="11">
    <location>
        <begin position="795"/>
        <end position="1113"/>
    </location>
</feature>
<dbReference type="EMBL" id="JACMSC010000014">
    <property type="protein sequence ID" value="KAG6490684.1"/>
    <property type="molecule type" value="Genomic_DNA"/>
</dbReference>
<comment type="similarity">
    <text evidence="2">Belongs to the PPP phosphatase family. PP-5 (PP-T) subfamily.</text>
</comment>
<dbReference type="Pfam" id="PF00149">
    <property type="entry name" value="Metallophos"/>
    <property type="match status" value="1"/>
</dbReference>
<comment type="cofactor">
    <cofactor evidence="1">
        <name>Mn(2+)</name>
        <dbReference type="ChEBI" id="CHEBI:29035"/>
    </cofactor>
</comment>
<dbReference type="PANTHER" id="PTHR45668:SF5">
    <property type="entry name" value="SERINE_THREONINE-PROTEIN PHOSPHATASE 5"/>
    <property type="match status" value="1"/>
</dbReference>
<dbReference type="InterPro" id="IPR002885">
    <property type="entry name" value="PPR_rpt"/>
</dbReference>
<organism evidence="12 13">
    <name type="scientific">Zingiber officinale</name>
    <name type="common">Ginger</name>
    <name type="synonym">Amomum zingiber</name>
    <dbReference type="NCBI Taxonomy" id="94328"/>
    <lineage>
        <taxon>Eukaryota</taxon>
        <taxon>Viridiplantae</taxon>
        <taxon>Streptophyta</taxon>
        <taxon>Embryophyta</taxon>
        <taxon>Tracheophyta</taxon>
        <taxon>Spermatophyta</taxon>
        <taxon>Magnoliopsida</taxon>
        <taxon>Liliopsida</taxon>
        <taxon>Zingiberales</taxon>
        <taxon>Zingiberaceae</taxon>
        <taxon>Zingiber</taxon>
    </lineage>
</organism>
<dbReference type="InterPro" id="IPR011990">
    <property type="entry name" value="TPR-like_helical_dom_sf"/>
</dbReference>
<dbReference type="InterPro" id="IPR013235">
    <property type="entry name" value="PPP_dom"/>
</dbReference>
<dbReference type="InterPro" id="IPR004843">
    <property type="entry name" value="Calcineurin-like_PHP"/>
</dbReference>
<dbReference type="CDD" id="cd07417">
    <property type="entry name" value="MPP_PP5_C"/>
    <property type="match status" value="1"/>
</dbReference>
<evidence type="ECO:0000256" key="1">
    <source>
        <dbReference type="ARBA" id="ARBA00001936"/>
    </source>
</evidence>
<dbReference type="InterPro" id="IPR051134">
    <property type="entry name" value="PPP_phosphatase"/>
</dbReference>
<dbReference type="InterPro" id="IPR019734">
    <property type="entry name" value="TPR_rpt"/>
</dbReference>
<keyword evidence="13" id="KW-1185">Reference proteome</keyword>
<evidence type="ECO:0000256" key="6">
    <source>
        <dbReference type="ARBA" id="ARBA00022801"/>
    </source>
</evidence>
<dbReference type="SUPFAM" id="SSF56300">
    <property type="entry name" value="Metallo-dependent phosphatases"/>
    <property type="match status" value="1"/>
</dbReference>
<dbReference type="GO" id="GO:0004722">
    <property type="term" value="F:protein serine/threonine phosphatase activity"/>
    <property type="evidence" value="ECO:0007669"/>
    <property type="project" value="UniProtKB-EC"/>
</dbReference>
<gene>
    <name evidence="12" type="ORF">ZIOFF_051994</name>
</gene>
<dbReference type="InterPro" id="IPR041753">
    <property type="entry name" value="PP5_C"/>
</dbReference>
<proteinExistence type="inferred from homology"/>
<dbReference type="AlphaFoldDB" id="A0A8J5KS17"/>
<dbReference type="Pfam" id="PF12854">
    <property type="entry name" value="PPR_1"/>
    <property type="match status" value="1"/>
</dbReference>
<reference evidence="12 13" key="1">
    <citation type="submission" date="2020-08" db="EMBL/GenBank/DDBJ databases">
        <title>Plant Genome Project.</title>
        <authorList>
            <person name="Zhang R.-G."/>
        </authorList>
    </citation>
    <scope>NUCLEOTIDE SEQUENCE [LARGE SCALE GENOMIC DNA]</scope>
    <source>
        <tissue evidence="12">Rhizome</tissue>
    </source>
</reference>
<feature type="repeat" description="PPR" evidence="10">
    <location>
        <begin position="269"/>
        <end position="303"/>
    </location>
</feature>
<dbReference type="PANTHER" id="PTHR45668">
    <property type="entry name" value="SERINE/THREONINE-PROTEIN PHOSPHATASE 5-RELATED"/>
    <property type="match status" value="1"/>
</dbReference>
<evidence type="ECO:0000256" key="9">
    <source>
        <dbReference type="PROSITE-ProRule" id="PRU00339"/>
    </source>
</evidence>
<keyword evidence="4" id="KW-0479">Metal-binding</keyword>
<evidence type="ECO:0000256" key="5">
    <source>
        <dbReference type="ARBA" id="ARBA00022737"/>
    </source>
</evidence>
<dbReference type="PROSITE" id="PS51375">
    <property type="entry name" value="PPR"/>
    <property type="match status" value="7"/>
</dbReference>
<feature type="repeat" description="PPR" evidence="10">
    <location>
        <begin position="410"/>
        <end position="444"/>
    </location>
</feature>
<dbReference type="SMART" id="SM00156">
    <property type="entry name" value="PP2Ac"/>
    <property type="match status" value="1"/>
</dbReference>
<dbReference type="Gene3D" id="3.60.21.10">
    <property type="match status" value="1"/>
</dbReference>
<accession>A0A8J5KS17</accession>
<dbReference type="InterPro" id="IPR029052">
    <property type="entry name" value="Metallo-depent_PP-like"/>
</dbReference>
<dbReference type="GO" id="GO:0046872">
    <property type="term" value="F:metal ion binding"/>
    <property type="evidence" value="ECO:0007669"/>
    <property type="project" value="UniProtKB-KW"/>
</dbReference>
<feature type="repeat" description="TPR" evidence="9">
    <location>
        <begin position="670"/>
        <end position="703"/>
    </location>
</feature>
<dbReference type="Proteomes" id="UP000734854">
    <property type="component" value="Unassembled WGS sequence"/>
</dbReference>
<evidence type="ECO:0000313" key="13">
    <source>
        <dbReference type="Proteomes" id="UP000734854"/>
    </source>
</evidence>
<protein>
    <recommendedName>
        <fullName evidence="3">protein-serine/threonine phosphatase</fullName>
        <ecNumber evidence="3">3.1.3.16</ecNumber>
    </recommendedName>
</protein>
<keyword evidence="5" id="KW-0677">Repeat</keyword>
<dbReference type="EC" id="3.1.3.16" evidence="3"/>
<evidence type="ECO:0000313" key="12">
    <source>
        <dbReference type="EMBL" id="KAG6490684.1"/>
    </source>
</evidence>
<evidence type="ECO:0000259" key="11">
    <source>
        <dbReference type="SMART" id="SM00156"/>
    </source>
</evidence>
<dbReference type="Pfam" id="PF08321">
    <property type="entry name" value="PPP5"/>
    <property type="match status" value="1"/>
</dbReference>
<dbReference type="SUPFAM" id="SSF48452">
    <property type="entry name" value="TPR-like"/>
    <property type="match status" value="2"/>
</dbReference>
<dbReference type="Gene3D" id="1.25.40.10">
    <property type="entry name" value="Tetratricopeptide repeat domain"/>
    <property type="match status" value="5"/>
</dbReference>
<evidence type="ECO:0000256" key="2">
    <source>
        <dbReference type="ARBA" id="ARBA00008786"/>
    </source>
</evidence>
<evidence type="ECO:0000256" key="4">
    <source>
        <dbReference type="ARBA" id="ARBA00022723"/>
    </source>
</evidence>
<name>A0A8J5KS17_ZINOF</name>
<keyword evidence="6" id="KW-0378">Hydrolase</keyword>
<dbReference type="InterPro" id="IPR006186">
    <property type="entry name" value="Ser/Thr-sp_prot-phosphatase"/>
</dbReference>
<feature type="repeat" description="PPR" evidence="10">
    <location>
        <begin position="234"/>
        <end position="268"/>
    </location>
</feature>
<feature type="repeat" description="PPR" evidence="10">
    <location>
        <begin position="445"/>
        <end position="479"/>
    </location>
</feature>
<dbReference type="PRINTS" id="PR00114">
    <property type="entry name" value="STPHPHTASE"/>
</dbReference>
<sequence>MASRRLAKSLPSVSTLNSLRRNTDLDHIPKPVARFDLSAVFDPSSPSAVSSAPPLPTLSLSAAAPSRLIRFLESHLPPSFTPADLLRLLSCRLRHHPAFAPYDLHVFQWAAGVDSFRHDHSTYEWMARTLAVTDRLGPLRLLLHRMLAQPCPCADGIFACPRIEPIIGFAIHAFCRAGRLDDAISAFEDSRRSVDGRPGVALYNTLINGFARRREYQKAKSLYDRMVKDRVKPDTFTFNILISSCLRCSDLNSALDWFREMRARGCEPNVVSFNTLIRGFFKEKKFKEGIGVAREMLELGYGFSVASCDILMDGLCKDGKSLEASKLLEEFLQKGALPNGFDCFVLVEAFCKDGGSAGRALEVVDSLWGKGNFCSEVTCSTLIEGLRSSGKINDACGLLERMLQKEMLPDTITFNTLLETLCDIGRTSDANRLRVIASKKGFKPDTVTFGILAHGFSREGRKTEGESIINEMLDAGFIPNIATYNTLMDRLPTRKNPSSRQIVKARINKSMESDLTNYLCDSGKPAEFEFQLQKASPVVSPLALPPLFEQEVPDHDPLFLLDVSCVHPHLLCASIAFSIVCPVYKMLALSPQPIVKSACLAAPRRNQACHLRLGSDPGAILERSVLKHAPFERTHALQSLIHLFASHSANKFSQAIVLYSKAIELNGLNAVYWANRAFAHTKLEEYGSAVQDASKAIEIDPRYSKVKKISPNDPDAAKKLKECEKAVQKIRFEEAIAVDESERRSVADSIDFRTIGKDCSREVDAQYTGARIEGEVVTLDFVKKMMNDFKNQKHLHKRYAYQIVLEVREMLRAMPSLVDINVPDSHLFTICGDVHGQFYDLLNIFELNGLPSEENPYLFNGDFVDRGSFSVEVILTLFAFKCMCPTAMHLARGNHESKSMNKIYGFEGEVKSKLGETFVELFAEVFCYLPLAHVINEKIFVVHGGLFSVDGVKLSDIQAIDRFCEPPEEVFSPFSYLPQHVFAEIPELWQLAFWSELPGSLASVASSPLRTRLMCELLWSDPQPQYGRGPSKRGVGLSFGEDVTKRFLQENNLDLVVRSHEVKEEGYEIEHDGKLITVFSAPNYCDQMANKGAFIRFTAPDLKPDIISFSSVVGNADRHPITAADRCEALEGLESRSPRHRFQRSPESIVTDLLPWASSSLCRVVPADQASFALLAT</sequence>
<keyword evidence="8" id="KW-0464">Manganese</keyword>